<dbReference type="Proteomes" id="UP000001194">
    <property type="component" value="Unassembled WGS sequence"/>
</dbReference>
<dbReference type="GO" id="GO:0031505">
    <property type="term" value="P:fungal-type cell wall organization"/>
    <property type="evidence" value="ECO:0007669"/>
    <property type="project" value="TreeGrafter"/>
</dbReference>
<dbReference type="PANTHER" id="PTHR31361:SF1">
    <property type="entry name" value="BETA-GLUCAN SYNTHESIS-ASSOCIATED PROTEIN KRE6-RELATED"/>
    <property type="match status" value="1"/>
</dbReference>
<dbReference type="GO" id="GO:0006078">
    <property type="term" value="P:(1-&gt;6)-beta-D-glucan biosynthetic process"/>
    <property type="evidence" value="ECO:0007669"/>
    <property type="project" value="TreeGrafter"/>
</dbReference>
<dbReference type="FunFam" id="2.60.120.200:FF:000259">
    <property type="entry name" value="Chromosome 9, whole genome shotgun sequence"/>
    <property type="match status" value="1"/>
</dbReference>
<dbReference type="AlphaFoldDB" id="B0D741"/>
<dbReference type="Pfam" id="PF03935">
    <property type="entry name" value="SKN1_KRE6_Sbg1"/>
    <property type="match status" value="1"/>
</dbReference>
<dbReference type="STRING" id="486041.B0D741"/>
<keyword evidence="3" id="KW-0325">Glycoprotein</keyword>
<dbReference type="InterPro" id="IPR005629">
    <property type="entry name" value="Skn1/Kre6/Sbg1"/>
</dbReference>
<gene>
    <name evidence="5" type="ORF">LACBIDRAFT_184365</name>
</gene>
<dbReference type="GO" id="GO:0005789">
    <property type="term" value="C:endoplasmic reticulum membrane"/>
    <property type="evidence" value="ECO:0007669"/>
    <property type="project" value="TreeGrafter"/>
</dbReference>
<evidence type="ECO:0000313" key="5">
    <source>
        <dbReference type="EMBL" id="EDR09332.1"/>
    </source>
</evidence>
<evidence type="ECO:0000256" key="4">
    <source>
        <dbReference type="ARBA" id="ARBA00023316"/>
    </source>
</evidence>
<dbReference type="GO" id="GO:0015926">
    <property type="term" value="F:glucosidase activity"/>
    <property type="evidence" value="ECO:0007669"/>
    <property type="project" value="TreeGrafter"/>
</dbReference>
<evidence type="ECO:0000256" key="1">
    <source>
        <dbReference type="ARBA" id="ARBA00004370"/>
    </source>
</evidence>
<proteinExistence type="predicted"/>
<dbReference type="GeneID" id="6075456"/>
<evidence type="ECO:0000256" key="3">
    <source>
        <dbReference type="ARBA" id="ARBA00023180"/>
    </source>
</evidence>
<sequence length="304" mass="32921">MGNLGRAGFGATLEGLWPYSYDSCDVGTLPNQTYPGGTTPLAAIQNGDPTFDGQLSLLSGQRLSACTCKGESHPGPVRADGTYVGRASPEIDVFEAIVEDNVGMVSLSAQWAPYNAQYEWKNTTANLRITDPGTVLNPYVGGAVQQTTSGLAHANPNCYELKKGCFSVYGFEYAPGFDNGYITWINDAKVSWTIMSAGLAGDTRTEIGPRPVSQEPMYIIANLGISKNFGFIDLENLQFPATMSIDYIRVYQPANAINVGCDPANFPTAKYIETYAEAYSNFNLTTWTGDFKQPWPKNSRAGDC</sequence>
<comment type="subcellular location">
    <subcellularLocation>
        <location evidence="1">Membrane</location>
    </subcellularLocation>
</comment>
<dbReference type="Gene3D" id="2.60.120.200">
    <property type="match status" value="1"/>
</dbReference>
<keyword evidence="4" id="KW-0961">Cell wall biogenesis/degradation</keyword>
<dbReference type="InParanoid" id="B0D741"/>
<keyword evidence="5" id="KW-0378">Hydrolase</keyword>
<dbReference type="PANTHER" id="PTHR31361">
    <property type="entry name" value="BETA-GLUCAN SYNTHESIS-ASSOCIATED PROTEIN KRE6-RELATED"/>
    <property type="match status" value="1"/>
</dbReference>
<evidence type="ECO:0000313" key="6">
    <source>
        <dbReference type="Proteomes" id="UP000001194"/>
    </source>
</evidence>
<keyword evidence="2" id="KW-0472">Membrane</keyword>
<dbReference type="HOGENOM" id="CLU_010811_0_0_1"/>
<name>B0D741_LACBS</name>
<reference evidence="5 6" key="1">
    <citation type="journal article" date="2008" name="Nature">
        <title>The genome of Laccaria bicolor provides insights into mycorrhizal symbiosis.</title>
        <authorList>
            <person name="Martin F."/>
            <person name="Aerts A."/>
            <person name="Ahren D."/>
            <person name="Brun A."/>
            <person name="Danchin E.G.J."/>
            <person name="Duchaussoy F."/>
            <person name="Gibon J."/>
            <person name="Kohler A."/>
            <person name="Lindquist E."/>
            <person name="Pereda V."/>
            <person name="Salamov A."/>
            <person name="Shapiro H.J."/>
            <person name="Wuyts J."/>
            <person name="Blaudez D."/>
            <person name="Buee M."/>
            <person name="Brokstein P."/>
            <person name="Canbaeck B."/>
            <person name="Cohen D."/>
            <person name="Courty P.E."/>
            <person name="Coutinho P.M."/>
            <person name="Delaruelle C."/>
            <person name="Detter J.C."/>
            <person name="Deveau A."/>
            <person name="DiFazio S."/>
            <person name="Duplessis S."/>
            <person name="Fraissinet-Tachet L."/>
            <person name="Lucic E."/>
            <person name="Frey-Klett P."/>
            <person name="Fourrey C."/>
            <person name="Feussner I."/>
            <person name="Gay G."/>
            <person name="Grimwood J."/>
            <person name="Hoegger P.J."/>
            <person name="Jain P."/>
            <person name="Kilaru S."/>
            <person name="Labbe J."/>
            <person name="Lin Y.C."/>
            <person name="Legue V."/>
            <person name="Le Tacon F."/>
            <person name="Marmeisse R."/>
            <person name="Melayah D."/>
            <person name="Montanini B."/>
            <person name="Muratet M."/>
            <person name="Nehls U."/>
            <person name="Niculita-Hirzel H."/>
            <person name="Oudot-Le Secq M.P."/>
            <person name="Peter M."/>
            <person name="Quesneville H."/>
            <person name="Rajashekar B."/>
            <person name="Reich M."/>
            <person name="Rouhier N."/>
            <person name="Schmutz J."/>
            <person name="Yin T."/>
            <person name="Chalot M."/>
            <person name="Henrissat B."/>
            <person name="Kuees U."/>
            <person name="Lucas S."/>
            <person name="Van de Peer Y."/>
            <person name="Podila G.K."/>
            <person name="Polle A."/>
            <person name="Pukkila P.J."/>
            <person name="Richardson P.M."/>
            <person name="Rouze P."/>
            <person name="Sanders I.R."/>
            <person name="Stajich J.E."/>
            <person name="Tunlid A."/>
            <person name="Tuskan G."/>
            <person name="Grigoriev I.V."/>
        </authorList>
    </citation>
    <scope>NUCLEOTIDE SEQUENCE [LARGE SCALE GENOMIC DNA]</scope>
    <source>
        <strain evidence="6">S238N-H82 / ATCC MYA-4686</strain>
    </source>
</reference>
<dbReference type="KEGG" id="lbc:LACBIDRAFT_184365"/>
<dbReference type="EMBL" id="DS547099">
    <property type="protein sequence ID" value="EDR09332.1"/>
    <property type="molecule type" value="Genomic_DNA"/>
</dbReference>
<organism evidence="6">
    <name type="scientific">Laccaria bicolor (strain S238N-H82 / ATCC MYA-4686)</name>
    <name type="common">Bicoloured deceiver</name>
    <name type="synonym">Laccaria laccata var. bicolor</name>
    <dbReference type="NCBI Taxonomy" id="486041"/>
    <lineage>
        <taxon>Eukaryota</taxon>
        <taxon>Fungi</taxon>
        <taxon>Dikarya</taxon>
        <taxon>Basidiomycota</taxon>
        <taxon>Agaricomycotina</taxon>
        <taxon>Agaricomycetes</taxon>
        <taxon>Agaricomycetidae</taxon>
        <taxon>Agaricales</taxon>
        <taxon>Agaricineae</taxon>
        <taxon>Hydnangiaceae</taxon>
        <taxon>Laccaria</taxon>
    </lineage>
</organism>
<evidence type="ECO:0000256" key="2">
    <source>
        <dbReference type="ARBA" id="ARBA00023136"/>
    </source>
</evidence>
<dbReference type="GO" id="GO:0005886">
    <property type="term" value="C:plasma membrane"/>
    <property type="evidence" value="ECO:0007669"/>
    <property type="project" value="TreeGrafter"/>
</dbReference>
<dbReference type="OrthoDB" id="412647at2759"/>
<keyword evidence="6" id="KW-1185">Reference proteome</keyword>
<accession>B0D741</accession>
<protein>
    <submittedName>
        <fullName evidence="5">Glycoside hydrolase family 16 protein</fullName>
    </submittedName>
</protein>
<dbReference type="SUPFAM" id="SSF49899">
    <property type="entry name" value="Concanavalin A-like lectins/glucanases"/>
    <property type="match status" value="1"/>
</dbReference>
<dbReference type="RefSeq" id="XP_001879681.1">
    <property type="nucleotide sequence ID" value="XM_001879646.1"/>
</dbReference>
<dbReference type="InterPro" id="IPR013320">
    <property type="entry name" value="ConA-like_dom_sf"/>
</dbReference>